<dbReference type="GO" id="GO:0009401">
    <property type="term" value="P:phosphoenolpyruvate-dependent sugar phosphotransferase system"/>
    <property type="evidence" value="ECO:0007669"/>
    <property type="project" value="InterPro"/>
</dbReference>
<dbReference type="Pfam" id="PF03610">
    <property type="entry name" value="EIIA-man"/>
    <property type="match status" value="1"/>
</dbReference>
<gene>
    <name evidence="3" type="ORF">HNP55_001513</name>
</gene>
<dbReference type="GO" id="GO:0016020">
    <property type="term" value="C:membrane"/>
    <property type="evidence" value="ECO:0007669"/>
    <property type="project" value="InterPro"/>
</dbReference>
<protein>
    <submittedName>
        <fullName evidence="3">PTS system ascorbate-specific IIA component</fullName>
    </submittedName>
</protein>
<dbReference type="PANTHER" id="PTHR33799">
    <property type="entry name" value="PTS PERMEASE-RELATED-RELATED"/>
    <property type="match status" value="1"/>
</dbReference>
<evidence type="ECO:0000313" key="4">
    <source>
        <dbReference type="Proteomes" id="UP000562027"/>
    </source>
</evidence>
<evidence type="ECO:0000313" key="3">
    <source>
        <dbReference type="EMBL" id="MBB4842998.1"/>
    </source>
</evidence>
<dbReference type="SUPFAM" id="SSF53062">
    <property type="entry name" value="PTS system fructose IIA component-like"/>
    <property type="match status" value="1"/>
</dbReference>
<dbReference type="RefSeq" id="WP_184297798.1">
    <property type="nucleotide sequence ID" value="NZ_JACHLP010000002.1"/>
</dbReference>
<keyword evidence="4" id="KW-1185">Reference proteome</keyword>
<name>A0A840L9X7_9BURK</name>
<dbReference type="InterPro" id="IPR036662">
    <property type="entry name" value="PTS_EIIA_man-typ_sf"/>
</dbReference>
<evidence type="ECO:0000259" key="2">
    <source>
        <dbReference type="PROSITE" id="PS51096"/>
    </source>
</evidence>
<accession>A0A840L9X7</accession>
<dbReference type="Gene3D" id="3.40.50.510">
    <property type="entry name" value="Phosphotransferase system, mannose-type IIA component"/>
    <property type="match status" value="1"/>
</dbReference>
<dbReference type="PROSITE" id="PS51096">
    <property type="entry name" value="PTS_EIIA_TYPE_4"/>
    <property type="match status" value="1"/>
</dbReference>
<dbReference type="InterPro" id="IPR051471">
    <property type="entry name" value="Bacterial_PTS_sugar_comp"/>
</dbReference>
<dbReference type="Proteomes" id="UP000562027">
    <property type="component" value="Unassembled WGS sequence"/>
</dbReference>
<organism evidence="3 4">
    <name type="scientific">Roseateles oligotrophus</name>
    <dbReference type="NCBI Taxonomy" id="1769250"/>
    <lineage>
        <taxon>Bacteria</taxon>
        <taxon>Pseudomonadati</taxon>
        <taxon>Pseudomonadota</taxon>
        <taxon>Betaproteobacteria</taxon>
        <taxon>Burkholderiales</taxon>
        <taxon>Sphaerotilaceae</taxon>
        <taxon>Roseateles</taxon>
    </lineage>
</organism>
<evidence type="ECO:0000256" key="1">
    <source>
        <dbReference type="ARBA" id="ARBA00022679"/>
    </source>
</evidence>
<proteinExistence type="predicted"/>
<dbReference type="InterPro" id="IPR004701">
    <property type="entry name" value="PTS_EIIA_man-typ"/>
</dbReference>
<dbReference type="GO" id="GO:0016740">
    <property type="term" value="F:transferase activity"/>
    <property type="evidence" value="ECO:0007669"/>
    <property type="project" value="UniProtKB-KW"/>
</dbReference>
<dbReference type="AlphaFoldDB" id="A0A840L9X7"/>
<dbReference type="EMBL" id="JACHLP010000002">
    <property type="protein sequence ID" value="MBB4842998.1"/>
    <property type="molecule type" value="Genomic_DNA"/>
</dbReference>
<reference evidence="3 4" key="1">
    <citation type="submission" date="2020-08" db="EMBL/GenBank/DDBJ databases">
        <title>Functional genomics of gut bacteria from endangered species of beetles.</title>
        <authorList>
            <person name="Carlos-Shanley C."/>
        </authorList>
    </citation>
    <scope>NUCLEOTIDE SEQUENCE [LARGE SCALE GENOMIC DNA]</scope>
    <source>
        <strain evidence="3 4">S00239</strain>
    </source>
</reference>
<keyword evidence="1" id="KW-0808">Transferase</keyword>
<comment type="caution">
    <text evidence="3">The sequence shown here is derived from an EMBL/GenBank/DDBJ whole genome shotgun (WGS) entry which is preliminary data.</text>
</comment>
<dbReference type="PANTHER" id="PTHR33799:SF1">
    <property type="entry name" value="PTS SYSTEM MANNOSE-SPECIFIC EIIAB COMPONENT-RELATED"/>
    <property type="match status" value="1"/>
</dbReference>
<sequence>MSGLLVIAHAPLASALKAVAEHTFPHCAPQLSVLDVGPEMSVEDIEAAARACLAAAGHAQNLILTDVFGASPHNAALRLVGESVRVVCGVNAPMLWRSLCYAKEPLDVLARRAVDGGIAGIILCGDAPLNPSSES</sequence>
<feature type="domain" description="PTS EIIA type-4" evidence="2">
    <location>
        <begin position="1"/>
        <end position="121"/>
    </location>
</feature>